<sequence>MSGPSAFAVTILDNGWRPRRILPVRHHWTAVLPDLVVDGHHWIALIQRRPPHQAASPGPDDITLTRAIIRSVGPLDLRVADHLIAAGDQWFSFRAAGLL</sequence>
<dbReference type="Pfam" id="PF04002">
    <property type="entry name" value="RadC"/>
    <property type="match status" value="1"/>
</dbReference>
<dbReference type="InterPro" id="IPR025657">
    <property type="entry name" value="RadC_JAB"/>
</dbReference>
<accession>A0ABS8H586</accession>
<evidence type="ECO:0000313" key="3">
    <source>
        <dbReference type="Proteomes" id="UP001198830"/>
    </source>
</evidence>
<dbReference type="EMBL" id="JAJGNP010000007">
    <property type="protein sequence ID" value="MCC4233243.1"/>
    <property type="molecule type" value="Genomic_DNA"/>
</dbReference>
<organism evidence="2 3">
    <name type="scientific">Sphingobium soli</name>
    <dbReference type="NCBI Taxonomy" id="1591116"/>
    <lineage>
        <taxon>Bacteria</taxon>
        <taxon>Pseudomonadati</taxon>
        <taxon>Pseudomonadota</taxon>
        <taxon>Alphaproteobacteria</taxon>
        <taxon>Sphingomonadales</taxon>
        <taxon>Sphingomonadaceae</taxon>
        <taxon>Sphingobium</taxon>
    </lineage>
</organism>
<protein>
    <recommendedName>
        <fullName evidence="1">RadC-like JAB domain-containing protein</fullName>
    </recommendedName>
</protein>
<comment type="caution">
    <text evidence="2">The sequence shown here is derived from an EMBL/GenBank/DDBJ whole genome shotgun (WGS) entry which is preliminary data.</text>
</comment>
<keyword evidence="3" id="KW-1185">Reference proteome</keyword>
<reference evidence="2 3" key="1">
    <citation type="submission" date="2021-10" db="EMBL/GenBank/DDBJ databases">
        <title>The diversity and Nitrogen Metabolism of Culturable Nitrate-Utilizing Bacteria Within the Oxygen Minimum Zone of the Changjiang (Yangtze River)Estuary.</title>
        <authorList>
            <person name="Zhang D."/>
            <person name="Zheng J."/>
            <person name="Liu S."/>
            <person name="He W."/>
        </authorList>
    </citation>
    <scope>NUCLEOTIDE SEQUENCE [LARGE SCALE GENOMIC DNA]</scope>
    <source>
        <strain evidence="2 3">FXH275-2</strain>
    </source>
</reference>
<feature type="domain" description="RadC-like JAB" evidence="1">
    <location>
        <begin position="51"/>
        <end position="97"/>
    </location>
</feature>
<dbReference type="Gene3D" id="3.40.140.10">
    <property type="entry name" value="Cytidine Deaminase, domain 2"/>
    <property type="match status" value="1"/>
</dbReference>
<name>A0ABS8H586_9SPHN</name>
<dbReference type="Proteomes" id="UP001198830">
    <property type="component" value="Unassembled WGS sequence"/>
</dbReference>
<gene>
    <name evidence="2" type="ORF">LL253_11135</name>
</gene>
<evidence type="ECO:0000313" key="2">
    <source>
        <dbReference type="EMBL" id="MCC4233243.1"/>
    </source>
</evidence>
<evidence type="ECO:0000259" key="1">
    <source>
        <dbReference type="Pfam" id="PF04002"/>
    </source>
</evidence>
<dbReference type="RefSeq" id="WP_228227181.1">
    <property type="nucleotide sequence ID" value="NZ_JAJGNP010000007.1"/>
</dbReference>
<proteinExistence type="predicted"/>